<proteinExistence type="predicted"/>
<evidence type="ECO:0000313" key="2">
    <source>
        <dbReference type="Proteomes" id="UP000218595"/>
    </source>
</evidence>
<dbReference type="RefSeq" id="WP_157755716.1">
    <property type="nucleotide sequence ID" value="NZ_AP017423.2"/>
</dbReference>
<keyword evidence="2" id="KW-1185">Reference proteome</keyword>
<protein>
    <submittedName>
        <fullName evidence="1">Uncharacterized protein</fullName>
    </submittedName>
</protein>
<accession>A0ABM7RTH9</accession>
<dbReference type="Proteomes" id="UP000218595">
    <property type="component" value="Chromosome"/>
</dbReference>
<organism evidence="1 2">
    <name type="scientific">Pseudomonas izuensis</name>
    <dbReference type="NCBI Taxonomy" id="2684212"/>
    <lineage>
        <taxon>Bacteria</taxon>
        <taxon>Pseudomonadati</taxon>
        <taxon>Pseudomonadota</taxon>
        <taxon>Gammaproteobacteria</taxon>
        <taxon>Pseudomonadales</taxon>
        <taxon>Pseudomonadaceae</taxon>
        <taxon>Pseudomonas</taxon>
    </lineage>
</organism>
<evidence type="ECO:0000313" key="1">
    <source>
        <dbReference type="EMBL" id="BCX67807.1"/>
    </source>
</evidence>
<dbReference type="EMBL" id="AP017423">
    <property type="protein sequence ID" value="BCX67807.1"/>
    <property type="molecule type" value="Genomic_DNA"/>
</dbReference>
<sequence>MIYTDLDRTAKYDQLGVCPRPQEWQARHGQFRMFESIHLGPEDWNSHPQVETLIRELEHVFCAGAWVATIVIAQAVVEVSLAAFNKGGLKSLDFLNKYQLKAKAEWLRDQRNPILHRHSGQGAAVPLDKQLLFRETLRRDAKKAVAYALEISFLPSRHTDAQ</sequence>
<reference evidence="1 2" key="1">
    <citation type="submission" date="2016-04" db="EMBL/GenBank/DDBJ databases">
        <title>Complete genome sequence of Pseudomonas sp. LAB-08 isolated from TCE contaminated aquifer soil.</title>
        <authorList>
            <person name="Dohra H."/>
            <person name="Suzuki K."/>
            <person name="Fatma A."/>
            <person name="Inuzuka Y."/>
            <person name="Honjo M."/>
            <person name="Tashiro Y."/>
            <person name="Futamata H."/>
        </authorList>
    </citation>
    <scope>NUCLEOTIDE SEQUENCE [LARGE SCALE GENOMIC DNA]</scope>
    <source>
        <strain evidence="1 2">LAB-08</strain>
    </source>
</reference>
<gene>
    <name evidence="1" type="ORF">LAB08_R24440</name>
</gene>
<name>A0ABM7RTH9_9PSED</name>